<dbReference type="AlphaFoldDB" id="A0A2V5J2U0"/>
<sequence>MSYKSRLGPWFDKLEHDLAFVQGCSHTRQIADALQNRCTVLLYKWLAERIVCQFRIVGPGVDNPPFGDEAEHVCIPRGGYLFQWQRWLNEIYLEIDGHNFWYDEQRPGGHPRDYSGWTLDKGDDDHPERSVLRGQCWLNQIRLRHHGEEFRNFTQANSKDLQPLQARGREYSCWALDEGVEPIFHVIGKPGSGKSMHVEGDLKYWKDEYDFRSNSWLDTTKQTLEATIFFRKSQQEGLSGEQNFNAMIRAILSELLQRENYICFARKRTVPELACLLFPGRAKKMPCRPLDFYVDEWDEGRVAAWQARVPSDYFIGDFEALSAWNRLVTSDAIYEKHRIFLHLDGLNQLNPADHTRILDALTDWVRLRPRDVKICITSCGEPAFQKALGSYPGYNLNEVKFIEMLWYVHALLTGEGIETTNPAGGTVESRNITYFYAVWRKYASLGTVDERNQLERRIVEMADGSFRWLVKFIRGLVQEDICSGDYGPDPRPDARHCLRFSDLNAVVEKRFESLKPCDV</sequence>
<protein>
    <submittedName>
        <fullName evidence="1">Uncharacterized protein</fullName>
    </submittedName>
</protein>
<proteinExistence type="predicted"/>
<name>A0A2V5J2U0_9EURO</name>
<dbReference type="EMBL" id="KZ825560">
    <property type="protein sequence ID" value="PYI27866.1"/>
    <property type="molecule type" value="Genomic_DNA"/>
</dbReference>
<reference evidence="1 2" key="1">
    <citation type="submission" date="2018-02" db="EMBL/GenBank/DDBJ databases">
        <title>The genomes of Aspergillus section Nigri reveals drivers in fungal speciation.</title>
        <authorList>
            <consortium name="DOE Joint Genome Institute"/>
            <person name="Vesth T.C."/>
            <person name="Nybo J."/>
            <person name="Theobald S."/>
            <person name="Brandl J."/>
            <person name="Frisvad J.C."/>
            <person name="Nielsen K.F."/>
            <person name="Lyhne E.K."/>
            <person name="Kogle M.E."/>
            <person name="Kuo A."/>
            <person name="Riley R."/>
            <person name="Clum A."/>
            <person name="Nolan M."/>
            <person name="Lipzen A."/>
            <person name="Salamov A."/>
            <person name="Henrissat B."/>
            <person name="Wiebenga A."/>
            <person name="De vries R.P."/>
            <person name="Grigoriev I.V."/>
            <person name="Mortensen U.H."/>
            <person name="Andersen M.R."/>
            <person name="Baker S.E."/>
        </authorList>
    </citation>
    <scope>NUCLEOTIDE SEQUENCE [LARGE SCALE GENOMIC DNA]</scope>
    <source>
        <strain evidence="1 2">CBS 114.80</strain>
    </source>
</reference>
<keyword evidence="2" id="KW-1185">Reference proteome</keyword>
<dbReference type="Proteomes" id="UP000248817">
    <property type="component" value="Unassembled WGS sequence"/>
</dbReference>
<dbReference type="PANTHER" id="PTHR10039:SF5">
    <property type="entry name" value="NACHT DOMAIN-CONTAINING PROTEIN"/>
    <property type="match status" value="1"/>
</dbReference>
<evidence type="ECO:0000313" key="1">
    <source>
        <dbReference type="EMBL" id="PYI27866.1"/>
    </source>
</evidence>
<dbReference type="PANTHER" id="PTHR10039">
    <property type="entry name" value="AMELOGENIN"/>
    <property type="match status" value="1"/>
</dbReference>
<evidence type="ECO:0000313" key="2">
    <source>
        <dbReference type="Proteomes" id="UP000248817"/>
    </source>
</evidence>
<organism evidence="1 2">
    <name type="scientific">Aspergillus indologenus CBS 114.80</name>
    <dbReference type="NCBI Taxonomy" id="1450541"/>
    <lineage>
        <taxon>Eukaryota</taxon>
        <taxon>Fungi</taxon>
        <taxon>Dikarya</taxon>
        <taxon>Ascomycota</taxon>
        <taxon>Pezizomycotina</taxon>
        <taxon>Eurotiomycetes</taxon>
        <taxon>Eurotiomycetidae</taxon>
        <taxon>Eurotiales</taxon>
        <taxon>Aspergillaceae</taxon>
        <taxon>Aspergillus</taxon>
        <taxon>Aspergillus subgen. Circumdati</taxon>
    </lineage>
</organism>
<accession>A0A2V5J2U0</accession>
<gene>
    <name evidence="1" type="ORF">BP00DRAFT_278499</name>
</gene>